<dbReference type="PROSITE" id="PS50157">
    <property type="entry name" value="ZINC_FINGER_C2H2_2"/>
    <property type="match status" value="6"/>
</dbReference>
<evidence type="ECO:0000256" key="6">
    <source>
        <dbReference type="SAM" id="MobiDB-lite"/>
    </source>
</evidence>
<comment type="caution">
    <text evidence="8">The sequence shown here is derived from an EMBL/GenBank/DDBJ whole genome shotgun (WGS) entry which is preliminary data.</text>
</comment>
<keyword evidence="3 5" id="KW-0863">Zinc-finger</keyword>
<name>A0A8J4YNN2_CHIOP</name>
<proteinExistence type="predicted"/>
<feature type="domain" description="C2H2-type" evidence="7">
    <location>
        <begin position="349"/>
        <end position="376"/>
    </location>
</feature>
<feature type="compositionally biased region" description="Low complexity" evidence="6">
    <location>
        <begin position="125"/>
        <end position="154"/>
    </location>
</feature>
<organism evidence="8 9">
    <name type="scientific">Chionoecetes opilio</name>
    <name type="common">Atlantic snow crab</name>
    <name type="synonym">Cancer opilio</name>
    <dbReference type="NCBI Taxonomy" id="41210"/>
    <lineage>
        <taxon>Eukaryota</taxon>
        <taxon>Metazoa</taxon>
        <taxon>Ecdysozoa</taxon>
        <taxon>Arthropoda</taxon>
        <taxon>Crustacea</taxon>
        <taxon>Multicrustacea</taxon>
        <taxon>Malacostraca</taxon>
        <taxon>Eumalacostraca</taxon>
        <taxon>Eucarida</taxon>
        <taxon>Decapoda</taxon>
        <taxon>Pleocyemata</taxon>
        <taxon>Brachyura</taxon>
        <taxon>Eubrachyura</taxon>
        <taxon>Majoidea</taxon>
        <taxon>Majidae</taxon>
        <taxon>Chionoecetes</taxon>
    </lineage>
</organism>
<feature type="region of interest" description="Disordered" evidence="6">
    <location>
        <begin position="221"/>
        <end position="311"/>
    </location>
</feature>
<evidence type="ECO:0000256" key="2">
    <source>
        <dbReference type="ARBA" id="ARBA00022737"/>
    </source>
</evidence>
<keyword evidence="2" id="KW-0677">Repeat</keyword>
<evidence type="ECO:0000256" key="1">
    <source>
        <dbReference type="ARBA" id="ARBA00022723"/>
    </source>
</evidence>
<feature type="compositionally biased region" description="Polar residues" evidence="6">
    <location>
        <begin position="160"/>
        <end position="177"/>
    </location>
</feature>
<evidence type="ECO:0000256" key="5">
    <source>
        <dbReference type="PROSITE-ProRule" id="PRU00042"/>
    </source>
</evidence>
<feature type="compositionally biased region" description="Polar residues" evidence="6">
    <location>
        <begin position="237"/>
        <end position="256"/>
    </location>
</feature>
<evidence type="ECO:0000259" key="7">
    <source>
        <dbReference type="PROSITE" id="PS50157"/>
    </source>
</evidence>
<dbReference type="GO" id="GO:0008270">
    <property type="term" value="F:zinc ion binding"/>
    <property type="evidence" value="ECO:0007669"/>
    <property type="project" value="UniProtKB-KW"/>
</dbReference>
<reference evidence="8" key="1">
    <citation type="submission" date="2020-07" db="EMBL/GenBank/DDBJ databases">
        <title>The High-quality genome of the commercially important snow crab, Chionoecetes opilio.</title>
        <authorList>
            <person name="Jeong J.-H."/>
            <person name="Ryu S."/>
        </authorList>
    </citation>
    <scope>NUCLEOTIDE SEQUENCE</scope>
    <source>
        <strain evidence="8">MADBK_172401_WGS</strain>
        <tissue evidence="8">Digestive gland</tissue>
    </source>
</reference>
<dbReference type="EMBL" id="JACEEZ010007614">
    <property type="protein sequence ID" value="KAG0723875.1"/>
    <property type="molecule type" value="Genomic_DNA"/>
</dbReference>
<dbReference type="AlphaFoldDB" id="A0A8J4YNN2"/>
<dbReference type="FunFam" id="3.30.160.60:FF:000624">
    <property type="entry name" value="zinc finger protein 697"/>
    <property type="match status" value="1"/>
</dbReference>
<dbReference type="Gene3D" id="3.30.160.60">
    <property type="entry name" value="Classic Zinc Finger"/>
    <property type="match status" value="7"/>
</dbReference>
<feature type="domain" description="C2H2-type" evidence="7">
    <location>
        <begin position="377"/>
        <end position="404"/>
    </location>
</feature>
<dbReference type="InterPro" id="IPR013087">
    <property type="entry name" value="Znf_C2H2_type"/>
</dbReference>
<dbReference type="GO" id="GO:0000981">
    <property type="term" value="F:DNA-binding transcription factor activity, RNA polymerase II-specific"/>
    <property type="evidence" value="ECO:0007669"/>
    <property type="project" value="TreeGrafter"/>
</dbReference>
<dbReference type="FunFam" id="3.30.160.60:FF:002343">
    <property type="entry name" value="Zinc finger protein 33A"/>
    <property type="match status" value="2"/>
</dbReference>
<keyword evidence="9" id="KW-1185">Reference proteome</keyword>
<dbReference type="PANTHER" id="PTHR23235:SF120">
    <property type="entry name" value="KRUPPEL-LIKE FACTOR 15"/>
    <property type="match status" value="1"/>
</dbReference>
<evidence type="ECO:0000313" key="9">
    <source>
        <dbReference type="Proteomes" id="UP000770661"/>
    </source>
</evidence>
<protein>
    <submittedName>
        <fullName evidence="8">Zinc finger and SCAN domain-containing protein 2</fullName>
    </submittedName>
</protein>
<evidence type="ECO:0000256" key="4">
    <source>
        <dbReference type="ARBA" id="ARBA00022833"/>
    </source>
</evidence>
<feature type="domain" description="C2H2-type" evidence="7">
    <location>
        <begin position="492"/>
        <end position="519"/>
    </location>
</feature>
<keyword evidence="1" id="KW-0479">Metal-binding</keyword>
<feature type="domain" description="C2H2-type" evidence="7">
    <location>
        <begin position="464"/>
        <end position="491"/>
    </location>
</feature>
<dbReference type="OrthoDB" id="6077919at2759"/>
<sequence length="569" mass="62973">MTEGPRQPVNDERDNTAVISPFHPRDQRRAVCCAATRAALSHLTAILRHTAAAEIELLPLLCSDHFSASSFDRTGQTVRLRSSAAPTIFTFPSHLCKERKERKSSIRSVPVEDLDNDSTVDCDVTPSSAPPATSSDSSSSSFSTSSDSSISTTSVAPDPSSATNSLLPDHSSPTTSKPMDPSALNEIIKLAEELEDEDQKLAVDSLYEAVQHMQAAWDQAAKKDALPQIKQEEDSTPESASSQGWKRSTPQAPTQSPKKKVFKQEHSNGEEDAERPKKDHSVGKKSSKSVVKQEPPTLPANDSQDKAQEAGKVQSVHLMISADPVQVPNMSRFKKVFKNEGTGKVETTYQCEKCPKQCRTAIALYTHKRTHTGERPFECPKCSSRFTTRGNLARHIASHDGKKPWQCSLCGKRYTEKKSLKKFSSPGSAACHPQHHCHVTCGRSFRQRSQLATHHLRHQGVRPFACPNCDRSFTTKGDMDRHLRTHTGERPFSCDVCGSSFARPQTLQEHKNRHYNFKPYMCKICGKRFHEMAACSRHIKGLHAREKGSSPASAHILRLSNPDHQQGTP</sequence>
<evidence type="ECO:0000313" key="8">
    <source>
        <dbReference type="EMBL" id="KAG0723875.1"/>
    </source>
</evidence>
<feature type="domain" description="C2H2-type" evidence="7">
    <location>
        <begin position="520"/>
        <end position="548"/>
    </location>
</feature>
<feature type="compositionally biased region" description="Basic and acidic residues" evidence="6">
    <location>
        <begin position="262"/>
        <end position="282"/>
    </location>
</feature>
<dbReference type="SMART" id="SM00355">
    <property type="entry name" value="ZnF_C2H2"/>
    <property type="match status" value="6"/>
</dbReference>
<dbReference type="Proteomes" id="UP000770661">
    <property type="component" value="Unassembled WGS sequence"/>
</dbReference>
<feature type="compositionally biased region" description="Basic and acidic residues" evidence="6">
    <location>
        <begin position="221"/>
        <end position="233"/>
    </location>
</feature>
<dbReference type="GO" id="GO:0000978">
    <property type="term" value="F:RNA polymerase II cis-regulatory region sequence-specific DNA binding"/>
    <property type="evidence" value="ECO:0007669"/>
    <property type="project" value="TreeGrafter"/>
</dbReference>
<dbReference type="PANTHER" id="PTHR23235">
    <property type="entry name" value="KRUEPPEL-LIKE TRANSCRIPTION FACTOR"/>
    <property type="match status" value="1"/>
</dbReference>
<evidence type="ECO:0000256" key="3">
    <source>
        <dbReference type="ARBA" id="ARBA00022771"/>
    </source>
</evidence>
<gene>
    <name evidence="8" type="primary">Zscan2</name>
    <name evidence="8" type="ORF">GWK47_005357</name>
</gene>
<dbReference type="SUPFAM" id="SSF57667">
    <property type="entry name" value="beta-beta-alpha zinc fingers"/>
    <property type="match status" value="3"/>
</dbReference>
<feature type="region of interest" description="Disordered" evidence="6">
    <location>
        <begin position="546"/>
        <end position="569"/>
    </location>
</feature>
<accession>A0A8J4YNN2</accession>
<dbReference type="PROSITE" id="PS00028">
    <property type="entry name" value="ZINC_FINGER_C2H2_1"/>
    <property type="match status" value="6"/>
</dbReference>
<dbReference type="Pfam" id="PF00096">
    <property type="entry name" value="zf-C2H2"/>
    <property type="match status" value="4"/>
</dbReference>
<feature type="domain" description="C2H2-type" evidence="7">
    <location>
        <begin position="435"/>
        <end position="463"/>
    </location>
</feature>
<dbReference type="InterPro" id="IPR036236">
    <property type="entry name" value="Znf_C2H2_sf"/>
</dbReference>
<keyword evidence="4" id="KW-0862">Zinc</keyword>
<feature type="region of interest" description="Disordered" evidence="6">
    <location>
        <begin position="102"/>
        <end position="181"/>
    </location>
</feature>